<accession>G2YZG0</accession>
<sequence length="49" mass="5348">MGFGYIAFQYDKRAPTTGLTRTNLPFESRAVPSSRVGISDVILMAGQKV</sequence>
<name>G2YZG0_BOTF4</name>
<dbReference type="AlphaFoldDB" id="G2YZG0"/>
<dbReference type="EMBL" id="FQ790362">
    <property type="protein sequence ID" value="CCD57008.1"/>
    <property type="molecule type" value="Genomic_DNA"/>
</dbReference>
<evidence type="ECO:0000313" key="2">
    <source>
        <dbReference type="Proteomes" id="UP000008177"/>
    </source>
</evidence>
<dbReference type="Proteomes" id="UP000008177">
    <property type="component" value="Unplaced contigs"/>
</dbReference>
<protein>
    <submittedName>
        <fullName evidence="1">Uncharacterized protein</fullName>
    </submittedName>
</protein>
<dbReference type="HOGENOM" id="CLU_3142946_0_0_1"/>
<proteinExistence type="predicted"/>
<gene>
    <name evidence="1" type="ORF">BofuT4_uP142700.1</name>
</gene>
<reference evidence="2" key="1">
    <citation type="journal article" date="2011" name="PLoS Genet.">
        <title>Genomic analysis of the necrotrophic fungal pathogens Sclerotinia sclerotiorum and Botrytis cinerea.</title>
        <authorList>
            <person name="Amselem J."/>
            <person name="Cuomo C.A."/>
            <person name="van Kan J.A."/>
            <person name="Viaud M."/>
            <person name="Benito E.P."/>
            <person name="Couloux A."/>
            <person name="Coutinho P.M."/>
            <person name="de Vries R.P."/>
            <person name="Dyer P.S."/>
            <person name="Fillinger S."/>
            <person name="Fournier E."/>
            <person name="Gout L."/>
            <person name="Hahn M."/>
            <person name="Kohn L."/>
            <person name="Lapalu N."/>
            <person name="Plummer K.M."/>
            <person name="Pradier J.M."/>
            <person name="Quevillon E."/>
            <person name="Sharon A."/>
            <person name="Simon A."/>
            <person name="ten Have A."/>
            <person name="Tudzynski B."/>
            <person name="Tudzynski P."/>
            <person name="Wincker P."/>
            <person name="Andrew M."/>
            <person name="Anthouard V."/>
            <person name="Beever R.E."/>
            <person name="Beffa R."/>
            <person name="Benoit I."/>
            <person name="Bouzid O."/>
            <person name="Brault B."/>
            <person name="Chen Z."/>
            <person name="Choquer M."/>
            <person name="Collemare J."/>
            <person name="Cotton P."/>
            <person name="Danchin E.G."/>
            <person name="Da Silva C."/>
            <person name="Gautier A."/>
            <person name="Giraud C."/>
            <person name="Giraud T."/>
            <person name="Gonzalez C."/>
            <person name="Grossetete S."/>
            <person name="Guldener U."/>
            <person name="Henrissat B."/>
            <person name="Howlett B.J."/>
            <person name="Kodira C."/>
            <person name="Kretschmer M."/>
            <person name="Lappartient A."/>
            <person name="Leroch M."/>
            <person name="Levis C."/>
            <person name="Mauceli E."/>
            <person name="Neuveglise C."/>
            <person name="Oeser B."/>
            <person name="Pearson M."/>
            <person name="Poulain J."/>
            <person name="Poussereau N."/>
            <person name="Quesneville H."/>
            <person name="Rascle C."/>
            <person name="Schumacher J."/>
            <person name="Segurens B."/>
            <person name="Sexton A."/>
            <person name="Silva E."/>
            <person name="Sirven C."/>
            <person name="Soanes D.M."/>
            <person name="Talbot N.J."/>
            <person name="Templeton M."/>
            <person name="Yandava C."/>
            <person name="Yarden O."/>
            <person name="Zeng Q."/>
            <person name="Rollins J.A."/>
            <person name="Lebrun M.H."/>
            <person name="Dickman M."/>
        </authorList>
    </citation>
    <scope>NUCLEOTIDE SEQUENCE [LARGE SCALE GENOMIC DNA]</scope>
    <source>
        <strain evidence="2">T4</strain>
    </source>
</reference>
<organism evidence="1 2">
    <name type="scientific">Botryotinia fuckeliana (strain T4)</name>
    <name type="common">Noble rot fungus</name>
    <name type="synonym">Botrytis cinerea</name>
    <dbReference type="NCBI Taxonomy" id="999810"/>
    <lineage>
        <taxon>Eukaryota</taxon>
        <taxon>Fungi</taxon>
        <taxon>Dikarya</taxon>
        <taxon>Ascomycota</taxon>
        <taxon>Pezizomycotina</taxon>
        <taxon>Leotiomycetes</taxon>
        <taxon>Helotiales</taxon>
        <taxon>Sclerotiniaceae</taxon>
        <taxon>Botrytis</taxon>
    </lineage>
</organism>
<evidence type="ECO:0000313" key="1">
    <source>
        <dbReference type="EMBL" id="CCD57008.1"/>
    </source>
</evidence>
<dbReference type="InParanoid" id="G2YZG0"/>